<evidence type="ECO:0000256" key="1">
    <source>
        <dbReference type="SAM" id="Phobius"/>
    </source>
</evidence>
<dbReference type="RefSeq" id="WP_244376893.1">
    <property type="nucleotide sequence ID" value="NZ_CP083239.1"/>
</dbReference>
<dbReference type="PANTHER" id="PTHR30336:SF4">
    <property type="entry name" value="ENVELOPE BIOGENESIS FACTOR ELYC"/>
    <property type="match status" value="1"/>
</dbReference>
<evidence type="ECO:0000259" key="2">
    <source>
        <dbReference type="Pfam" id="PF02698"/>
    </source>
</evidence>
<keyword evidence="1" id="KW-0472">Membrane</keyword>
<feature type="transmembrane region" description="Helical" evidence="1">
    <location>
        <begin position="9"/>
        <end position="30"/>
    </location>
</feature>
<dbReference type="Pfam" id="PF02698">
    <property type="entry name" value="DUF218"/>
    <property type="match status" value="1"/>
</dbReference>
<reference evidence="3" key="1">
    <citation type="submission" date="2021-09" db="EMBL/GenBank/DDBJ databases">
        <title>Network and meta-omics reveal the key degrader and cooperation patterns in an efficient 1,4-dioxane-degrading microbial community.</title>
        <authorList>
            <person name="Dai C."/>
        </authorList>
    </citation>
    <scope>NUCLEOTIDE SEQUENCE</scope>
    <source>
        <strain evidence="3">ZM13</strain>
    </source>
</reference>
<feature type="domain" description="DUF218" evidence="2">
    <location>
        <begin position="81"/>
        <end position="246"/>
    </location>
</feature>
<name>A0A9E6ZRN3_9HYPH</name>
<dbReference type="KEGG" id="apol:K9D25_17480"/>
<dbReference type="Gene3D" id="3.40.50.620">
    <property type="entry name" value="HUPs"/>
    <property type="match status" value="1"/>
</dbReference>
<dbReference type="CDD" id="cd06259">
    <property type="entry name" value="YdcF-like"/>
    <property type="match status" value="1"/>
</dbReference>
<dbReference type="GO" id="GO:0043164">
    <property type="term" value="P:Gram-negative-bacterium-type cell wall biogenesis"/>
    <property type="evidence" value="ECO:0007669"/>
    <property type="project" value="TreeGrafter"/>
</dbReference>
<gene>
    <name evidence="3" type="ORF">K9D25_17480</name>
</gene>
<dbReference type="GO" id="GO:0005886">
    <property type="term" value="C:plasma membrane"/>
    <property type="evidence" value="ECO:0007669"/>
    <property type="project" value="TreeGrafter"/>
</dbReference>
<dbReference type="AlphaFoldDB" id="A0A9E6ZRN3"/>
<evidence type="ECO:0000313" key="4">
    <source>
        <dbReference type="Proteomes" id="UP000831684"/>
    </source>
</evidence>
<dbReference type="InterPro" id="IPR014729">
    <property type="entry name" value="Rossmann-like_a/b/a_fold"/>
</dbReference>
<protein>
    <submittedName>
        <fullName evidence="3">YdcF family protein</fullName>
    </submittedName>
</protein>
<dbReference type="EMBL" id="CP083239">
    <property type="protein sequence ID" value="UOK70499.1"/>
    <property type="molecule type" value="Genomic_DNA"/>
</dbReference>
<dbReference type="PANTHER" id="PTHR30336">
    <property type="entry name" value="INNER MEMBRANE PROTEIN, PROBABLE PERMEASE"/>
    <property type="match status" value="1"/>
</dbReference>
<organism evidence="3 4">
    <name type="scientific">Ancylobacter polymorphus</name>
    <dbReference type="NCBI Taxonomy" id="223390"/>
    <lineage>
        <taxon>Bacteria</taxon>
        <taxon>Pseudomonadati</taxon>
        <taxon>Pseudomonadota</taxon>
        <taxon>Alphaproteobacteria</taxon>
        <taxon>Hyphomicrobiales</taxon>
        <taxon>Xanthobacteraceae</taxon>
        <taxon>Ancylobacter</taxon>
    </lineage>
</organism>
<dbReference type="GO" id="GO:0000270">
    <property type="term" value="P:peptidoglycan metabolic process"/>
    <property type="evidence" value="ECO:0007669"/>
    <property type="project" value="TreeGrafter"/>
</dbReference>
<keyword evidence="1" id="KW-0812">Transmembrane</keyword>
<dbReference type="Proteomes" id="UP000831684">
    <property type="component" value="Chromosome"/>
</dbReference>
<keyword evidence="1" id="KW-1133">Transmembrane helix</keyword>
<proteinExistence type="predicted"/>
<evidence type="ECO:0000313" key="3">
    <source>
        <dbReference type="EMBL" id="UOK70499.1"/>
    </source>
</evidence>
<dbReference type="InterPro" id="IPR051599">
    <property type="entry name" value="Cell_Envelope_Assoc"/>
</dbReference>
<sequence length="274" mass="29258">MFFTLSKIFWMVAAPSTLLSLLAVGGLILGLRWRRFGLTLAAIGAGGLLLIGLGPFGRMMLVPLENRFPIFVDDGRRVVGIVVLGGAELPGITAARGQPAFQESAERILALGELARRYPDARIVFSGGSGLLQKPAMQDADVVRLALPQIGLPEGRVIFERTSRNTAENARLTTALVKPAPGENWLLVTSAFHMPRAVGCFRAAGFPVTAYPVDFRTTGDPGYFRLFGSVAEGASFFELALREWIGLTVYYLTGRIDSPLPAPAAPSAGQPSGS</sequence>
<feature type="transmembrane region" description="Helical" evidence="1">
    <location>
        <begin position="36"/>
        <end position="57"/>
    </location>
</feature>
<accession>A0A9E6ZRN3</accession>
<dbReference type="InterPro" id="IPR003848">
    <property type="entry name" value="DUF218"/>
</dbReference>